<evidence type="ECO:0000313" key="1">
    <source>
        <dbReference type="EMBL" id="MBL6818389.1"/>
    </source>
</evidence>
<dbReference type="AlphaFoldDB" id="A0A937ID70"/>
<feature type="non-terminal residue" evidence="1">
    <location>
        <position position="51"/>
    </location>
</feature>
<dbReference type="EMBL" id="JADHQD010000015">
    <property type="protein sequence ID" value="MBL6818389.1"/>
    <property type="molecule type" value="Genomic_DNA"/>
</dbReference>
<name>A0A937ID70_9GAMM</name>
<evidence type="ECO:0000313" key="2">
    <source>
        <dbReference type="Proteomes" id="UP000711391"/>
    </source>
</evidence>
<dbReference type="Proteomes" id="UP000711391">
    <property type="component" value="Unassembled WGS sequence"/>
</dbReference>
<accession>A0A937ID70</accession>
<comment type="caution">
    <text evidence="1">The sequence shown here is derived from an EMBL/GenBank/DDBJ whole genome shotgun (WGS) entry which is preliminary data.</text>
</comment>
<gene>
    <name evidence="1" type="ORF">ISQ64_03180</name>
</gene>
<protein>
    <submittedName>
        <fullName evidence="1">Uncharacterized protein</fullName>
    </submittedName>
</protein>
<sequence length="51" mass="6058">MKNFAQLFFLLVLPIYVSSLEIKQATFAYWDKPDVEIFYITPKEINEDTKV</sequence>
<reference evidence="1" key="1">
    <citation type="submission" date="2020-10" db="EMBL/GenBank/DDBJ databases">
        <title>Microbiome of the Black Sea water column analyzed by genome centric metagenomics.</title>
        <authorList>
            <person name="Cabello-Yeves P.J."/>
            <person name="Callieri C."/>
            <person name="Picazo A."/>
            <person name="Mehrshad M."/>
            <person name="Haro-Moreno J.M."/>
            <person name="Roda-Garcia J."/>
            <person name="Dzembekova N."/>
            <person name="Slabakova V."/>
            <person name="Slabakova N."/>
            <person name="Moncheva S."/>
            <person name="Rodriguez-Valera F."/>
        </authorList>
    </citation>
    <scope>NUCLEOTIDE SEQUENCE</scope>
    <source>
        <strain evidence="1">BS307-5m-G50</strain>
    </source>
</reference>
<proteinExistence type="predicted"/>
<organism evidence="1 2">
    <name type="scientific">SAR86 cluster bacterium</name>
    <dbReference type="NCBI Taxonomy" id="2030880"/>
    <lineage>
        <taxon>Bacteria</taxon>
        <taxon>Pseudomonadati</taxon>
        <taxon>Pseudomonadota</taxon>
        <taxon>Gammaproteobacteria</taxon>
        <taxon>SAR86 cluster</taxon>
    </lineage>
</organism>